<evidence type="ECO:0000313" key="5">
    <source>
        <dbReference type="EMBL" id="CAF0741183.1"/>
    </source>
</evidence>
<dbReference type="EMBL" id="CAJNOT010000004">
    <property type="protein sequence ID" value="CAF0759778.1"/>
    <property type="molecule type" value="Genomic_DNA"/>
</dbReference>
<dbReference type="AlphaFoldDB" id="A0A813N3S7"/>
<dbReference type="EMBL" id="CAJNOH010000002">
    <property type="protein sequence ID" value="CAF0726302.1"/>
    <property type="molecule type" value="Genomic_DNA"/>
</dbReference>
<protein>
    <submittedName>
        <fullName evidence="4">Uncharacterized protein</fullName>
    </submittedName>
</protein>
<dbReference type="Proteomes" id="UP000663836">
    <property type="component" value="Unassembled WGS sequence"/>
</dbReference>
<evidence type="ECO:0000313" key="4">
    <source>
        <dbReference type="EMBL" id="CAF0734277.1"/>
    </source>
</evidence>
<comment type="caution">
    <text evidence="4">The sequence shown here is derived from an EMBL/GenBank/DDBJ whole genome shotgun (WGS) entry which is preliminary data.</text>
</comment>
<dbReference type="Proteomes" id="UP000663864">
    <property type="component" value="Unassembled WGS sequence"/>
</dbReference>
<dbReference type="EMBL" id="CAJOAX010000360">
    <property type="protein sequence ID" value="CAF3574639.1"/>
    <property type="molecule type" value="Genomic_DNA"/>
</dbReference>
<dbReference type="OrthoDB" id="10025692at2759"/>
<evidence type="ECO:0000313" key="9">
    <source>
        <dbReference type="Proteomes" id="UP000663870"/>
    </source>
</evidence>
<accession>A0A813N3S7</accession>
<feature type="coiled-coil region" evidence="1">
    <location>
        <begin position="153"/>
        <end position="187"/>
    </location>
</feature>
<feature type="compositionally biased region" description="Acidic residues" evidence="2">
    <location>
        <begin position="217"/>
        <end position="232"/>
    </location>
</feature>
<evidence type="ECO:0000313" key="8">
    <source>
        <dbReference type="EMBL" id="CAF4093076.1"/>
    </source>
</evidence>
<proteinExistence type="predicted"/>
<feature type="region of interest" description="Disordered" evidence="2">
    <location>
        <begin position="212"/>
        <end position="250"/>
    </location>
</feature>
<dbReference type="EMBL" id="CAJNOO010000005">
    <property type="protein sequence ID" value="CAF0734277.1"/>
    <property type="molecule type" value="Genomic_DNA"/>
</dbReference>
<dbReference type="Proteomes" id="UP000663870">
    <property type="component" value="Unassembled WGS sequence"/>
</dbReference>
<evidence type="ECO:0000256" key="1">
    <source>
        <dbReference type="SAM" id="Coils"/>
    </source>
</evidence>
<evidence type="ECO:0000256" key="2">
    <source>
        <dbReference type="SAM" id="MobiDB-lite"/>
    </source>
</evidence>
<dbReference type="EMBL" id="CAJOBD010007681">
    <property type="protein sequence ID" value="CAF4093076.1"/>
    <property type="molecule type" value="Genomic_DNA"/>
</dbReference>
<dbReference type="Proteomes" id="UP000663854">
    <property type="component" value="Unassembled WGS sequence"/>
</dbReference>
<evidence type="ECO:0000313" key="7">
    <source>
        <dbReference type="EMBL" id="CAF3574639.1"/>
    </source>
</evidence>
<organism evidence="4 10">
    <name type="scientific">Rotaria sordida</name>
    <dbReference type="NCBI Taxonomy" id="392033"/>
    <lineage>
        <taxon>Eukaryota</taxon>
        <taxon>Metazoa</taxon>
        <taxon>Spiralia</taxon>
        <taxon>Gnathifera</taxon>
        <taxon>Rotifera</taxon>
        <taxon>Eurotatoria</taxon>
        <taxon>Bdelloidea</taxon>
        <taxon>Philodinida</taxon>
        <taxon>Philodinidae</taxon>
        <taxon>Rotaria</taxon>
    </lineage>
</organism>
<sequence length="373" mass="42971">MSSNSASPVATESNGLSLSGISSISTTACDDRTCSTAKCALCLHCSQQYCFVHFLKHNEQLSLNAYNFTLAIDQLEDQIKNLKLDESLRRTIHSLDQWRKNLIRTIEYVYQEKLSSIKSNYIQLSNYLQQFQFEQSSHIQALRIDLEQMKFIRSTYDQEMEKIQATIKQLQKNFSELQYDLHLKERQTPNIYDSIECEIIWKRHRTDDIQTSTIVDGSEDDEDTNHDDEDVPDYSTTGTPPPSTPSPTSYEHCLLSFLVGNDSITNKDEKIISSDIKKILPNKKNLLMEKKQTNNTTSTITTMLNNNNKKRRICMSCGKCYHPSSLQRHYRQCKRQSAFRQLNSSNSNSKLVDETTLKTVTNMINQQQNLVDS</sequence>
<evidence type="ECO:0000313" key="3">
    <source>
        <dbReference type="EMBL" id="CAF0726302.1"/>
    </source>
</evidence>
<gene>
    <name evidence="8" type="ORF">JBS370_LOCUS31348</name>
    <name evidence="5" type="ORF">JXQ802_LOCUS1132</name>
    <name evidence="7" type="ORF">OTI717_LOCUS5488</name>
    <name evidence="3" type="ORF">PYM288_LOCUS612</name>
    <name evidence="4" type="ORF">RFH988_LOCUS319</name>
    <name evidence="6" type="ORF">ZHD862_LOCUS264</name>
</gene>
<evidence type="ECO:0000313" key="6">
    <source>
        <dbReference type="EMBL" id="CAF0759778.1"/>
    </source>
</evidence>
<dbReference type="Proteomes" id="UP000663882">
    <property type="component" value="Unassembled WGS sequence"/>
</dbReference>
<dbReference type="Proteomes" id="UP000663823">
    <property type="component" value="Unassembled WGS sequence"/>
</dbReference>
<name>A0A813N3S7_9BILA</name>
<keyword evidence="1" id="KW-0175">Coiled coil</keyword>
<evidence type="ECO:0000313" key="10">
    <source>
        <dbReference type="Proteomes" id="UP000663882"/>
    </source>
</evidence>
<keyword evidence="9" id="KW-1185">Reference proteome</keyword>
<reference evidence="4" key="1">
    <citation type="submission" date="2021-02" db="EMBL/GenBank/DDBJ databases">
        <authorList>
            <person name="Nowell W R."/>
        </authorList>
    </citation>
    <scope>NUCLEOTIDE SEQUENCE</scope>
</reference>
<dbReference type="EMBL" id="CAJNOL010000012">
    <property type="protein sequence ID" value="CAF0741183.1"/>
    <property type="molecule type" value="Genomic_DNA"/>
</dbReference>